<proteinExistence type="predicted"/>
<dbReference type="AlphaFoldDB" id="A0A2S3HG47"/>
<dbReference type="PROSITE" id="PS50157">
    <property type="entry name" value="ZINC_FINGER_C2H2_2"/>
    <property type="match status" value="2"/>
</dbReference>
<feature type="region of interest" description="Disordered" evidence="2">
    <location>
        <begin position="92"/>
        <end position="117"/>
    </location>
</feature>
<dbReference type="Gene3D" id="3.30.160.60">
    <property type="entry name" value="Classic Zinc Finger"/>
    <property type="match status" value="1"/>
</dbReference>
<feature type="compositionally biased region" description="Gly residues" evidence="2">
    <location>
        <begin position="20"/>
        <end position="34"/>
    </location>
</feature>
<dbReference type="GO" id="GO:0008270">
    <property type="term" value="F:zinc ion binding"/>
    <property type="evidence" value="ECO:0007669"/>
    <property type="project" value="UniProtKB-KW"/>
</dbReference>
<dbReference type="Proteomes" id="UP000243499">
    <property type="component" value="Chromosome 4"/>
</dbReference>
<dbReference type="PANTHER" id="PTHR47591:SF1">
    <property type="entry name" value="ZINC FINGER PROTEIN ZAT2-RELATED"/>
    <property type="match status" value="1"/>
</dbReference>
<feature type="domain" description="C2H2-type" evidence="3">
    <location>
        <begin position="124"/>
        <end position="151"/>
    </location>
</feature>
<reference evidence="4" key="1">
    <citation type="submission" date="2018-04" db="EMBL/GenBank/DDBJ databases">
        <title>WGS assembly of Panicum hallii.</title>
        <authorList>
            <person name="Lovell J."/>
            <person name="Jenkins J."/>
            <person name="Lowry D."/>
            <person name="Mamidi S."/>
            <person name="Sreedasyam A."/>
            <person name="Weng X."/>
            <person name="Barry K."/>
            <person name="Bonette J."/>
            <person name="Campitelli B."/>
            <person name="Daum C."/>
            <person name="Gordon S."/>
            <person name="Gould B."/>
            <person name="Lipzen A."/>
            <person name="Macqueen A."/>
            <person name="Palacio-Mejia J."/>
            <person name="Plott C."/>
            <person name="Shakirov E."/>
            <person name="Shu S."/>
            <person name="Yoshinaga Y."/>
            <person name="Zane M."/>
            <person name="Rokhsar D."/>
            <person name="Grimwood J."/>
            <person name="Schmutz J."/>
            <person name="Juenger T."/>
        </authorList>
    </citation>
    <scope>NUCLEOTIDE SEQUENCE [LARGE SCALE GENOMIC DNA]</scope>
    <source>
        <strain evidence="4">FIL2</strain>
    </source>
</reference>
<keyword evidence="1" id="KW-0479">Metal-binding</keyword>
<evidence type="ECO:0000313" key="4">
    <source>
        <dbReference type="EMBL" id="PAN22261.1"/>
    </source>
</evidence>
<feature type="region of interest" description="Disordered" evidence="2">
    <location>
        <begin position="158"/>
        <end position="192"/>
    </location>
</feature>
<organism evidence="4">
    <name type="scientific">Panicum hallii</name>
    <dbReference type="NCBI Taxonomy" id="206008"/>
    <lineage>
        <taxon>Eukaryota</taxon>
        <taxon>Viridiplantae</taxon>
        <taxon>Streptophyta</taxon>
        <taxon>Embryophyta</taxon>
        <taxon>Tracheophyta</taxon>
        <taxon>Spermatophyta</taxon>
        <taxon>Magnoliopsida</taxon>
        <taxon>Liliopsida</taxon>
        <taxon>Poales</taxon>
        <taxon>Poaceae</taxon>
        <taxon>PACMAD clade</taxon>
        <taxon>Panicoideae</taxon>
        <taxon>Panicodae</taxon>
        <taxon>Paniceae</taxon>
        <taxon>Panicinae</taxon>
        <taxon>Panicum</taxon>
        <taxon>Panicum sect. Panicum</taxon>
    </lineage>
</organism>
<protein>
    <recommendedName>
        <fullName evidence="3">C2H2-type domain-containing protein</fullName>
    </recommendedName>
</protein>
<dbReference type="Gramene" id="PAN22261">
    <property type="protein sequence ID" value="PAN22261"/>
    <property type="gene ID" value="PAHAL_4G007300"/>
</dbReference>
<evidence type="ECO:0000259" key="3">
    <source>
        <dbReference type="PROSITE" id="PS50157"/>
    </source>
</evidence>
<dbReference type="PANTHER" id="PTHR47591">
    <property type="entry name" value="ZINC FINGER PROTEIN ZAT2-RELATED"/>
    <property type="match status" value="1"/>
</dbReference>
<gene>
    <name evidence="4" type="ORF">PAHAL_4G007300</name>
</gene>
<dbReference type="PROSITE" id="PS00028">
    <property type="entry name" value="ZINC_FINGER_C2H2_1"/>
    <property type="match status" value="2"/>
</dbReference>
<evidence type="ECO:0000256" key="1">
    <source>
        <dbReference type="PROSITE-ProRule" id="PRU00042"/>
    </source>
</evidence>
<dbReference type="InterPro" id="IPR013087">
    <property type="entry name" value="Znf_C2H2_type"/>
</dbReference>
<name>A0A2S3HG47_9POAL</name>
<accession>A0A2S3HG47</accession>
<evidence type="ECO:0000256" key="2">
    <source>
        <dbReference type="SAM" id="MobiDB-lite"/>
    </source>
</evidence>
<feature type="region of interest" description="Disordered" evidence="2">
    <location>
        <begin position="20"/>
        <end position="73"/>
    </location>
</feature>
<dbReference type="Pfam" id="PF13912">
    <property type="entry name" value="zf-C2H2_6"/>
    <property type="match status" value="2"/>
</dbReference>
<feature type="domain" description="C2H2-type" evidence="3">
    <location>
        <begin position="76"/>
        <end position="98"/>
    </location>
</feature>
<dbReference type="SMART" id="SM00355">
    <property type="entry name" value="ZnF_C2H2"/>
    <property type="match status" value="2"/>
</dbReference>
<feature type="compositionally biased region" description="Low complexity" evidence="2">
    <location>
        <begin position="158"/>
        <end position="167"/>
    </location>
</feature>
<sequence>MNGAQVFFYGVAYGSPFLSGGVGGGSGAGAGGSGDEPNRPRRPKSAHEADAVPAALRKKRPAPRKTKDPAAGEGRYPCPVCHRLFDAVKAVHGHQRSHPERDWRGMAPPRPPPPVAADGRQYRYACDRCGAPFETRQALGGHRASHSGKMGCFWLSRQQQPAAAAPAAAPPMPVLPFDLNEPAVPEQEDEEE</sequence>
<dbReference type="InterPro" id="IPR036236">
    <property type="entry name" value="Znf_C2H2_sf"/>
</dbReference>
<keyword evidence="1" id="KW-0863">Zinc-finger</keyword>
<dbReference type="EMBL" id="CM008049">
    <property type="protein sequence ID" value="PAN22261.1"/>
    <property type="molecule type" value="Genomic_DNA"/>
</dbReference>
<dbReference type="SUPFAM" id="SSF57667">
    <property type="entry name" value="beta-beta-alpha zinc fingers"/>
    <property type="match status" value="1"/>
</dbReference>
<keyword evidence="1" id="KW-0862">Zinc</keyword>